<proteinExistence type="predicted"/>
<gene>
    <name evidence="1" type="ORF">PsYK624_102830</name>
</gene>
<evidence type="ECO:0000313" key="2">
    <source>
        <dbReference type="Proteomes" id="UP000703269"/>
    </source>
</evidence>
<comment type="caution">
    <text evidence="1">The sequence shown here is derived from an EMBL/GenBank/DDBJ whole genome shotgun (WGS) entry which is preliminary data.</text>
</comment>
<organism evidence="1 2">
    <name type="scientific">Phanerochaete sordida</name>
    <dbReference type="NCBI Taxonomy" id="48140"/>
    <lineage>
        <taxon>Eukaryota</taxon>
        <taxon>Fungi</taxon>
        <taxon>Dikarya</taxon>
        <taxon>Basidiomycota</taxon>
        <taxon>Agaricomycotina</taxon>
        <taxon>Agaricomycetes</taxon>
        <taxon>Polyporales</taxon>
        <taxon>Phanerochaetaceae</taxon>
        <taxon>Phanerochaete</taxon>
    </lineage>
</organism>
<reference evidence="1 2" key="1">
    <citation type="submission" date="2021-08" db="EMBL/GenBank/DDBJ databases">
        <title>Draft Genome Sequence of Phanerochaete sordida strain YK-624.</title>
        <authorList>
            <person name="Mori T."/>
            <person name="Dohra H."/>
            <person name="Suzuki T."/>
            <person name="Kawagishi H."/>
            <person name="Hirai H."/>
        </authorList>
    </citation>
    <scope>NUCLEOTIDE SEQUENCE [LARGE SCALE GENOMIC DNA]</scope>
    <source>
        <strain evidence="1 2">YK-624</strain>
    </source>
</reference>
<evidence type="ECO:0000313" key="1">
    <source>
        <dbReference type="EMBL" id="GJE94115.1"/>
    </source>
</evidence>
<keyword evidence="2" id="KW-1185">Reference proteome</keyword>
<sequence>MQLRGTHSELQVAFIDNDEGTPHWTAHFPSRRLTNPCAEGRCQAPLLATLLTICGPKYRPCL</sequence>
<dbReference type="AlphaFoldDB" id="A0A9P3GFU1"/>
<dbReference type="Proteomes" id="UP000703269">
    <property type="component" value="Unassembled WGS sequence"/>
</dbReference>
<protein>
    <submittedName>
        <fullName evidence="1">Uncharacterized protein</fullName>
    </submittedName>
</protein>
<name>A0A9P3GFU1_9APHY</name>
<dbReference type="EMBL" id="BPQB01000037">
    <property type="protein sequence ID" value="GJE94115.1"/>
    <property type="molecule type" value="Genomic_DNA"/>
</dbReference>
<accession>A0A9P3GFU1</accession>